<proteinExistence type="predicted"/>
<keyword evidence="2" id="KW-1185">Reference proteome</keyword>
<sequence length="251" mass="27691">MNTTRFYTRVAFPTAQIVRLTDEVAISKCVLTIASAFDRVPCTNAFSAEAGQTVFNYVDKTIRSSITKNGILVKAADASAVALWELPFVQEVDTIPTSDAYRNVSNDKANSNGPIKSEWKEVVQRAKMKYIGTKKNSETNGLAILPHFHLDFLARNPAGIKVPGAITAVVRPYLTRAKQDRLSVWLEATSLDVVTLYQHFGFRLLEEITVGVGTVNGQGTMKKSGEGVKAWLMIMENDVSSDMGVEWHCDQ</sequence>
<organism evidence="1 2">
    <name type="scientific">Lasiosphaeris hirsuta</name>
    <dbReference type="NCBI Taxonomy" id="260670"/>
    <lineage>
        <taxon>Eukaryota</taxon>
        <taxon>Fungi</taxon>
        <taxon>Dikarya</taxon>
        <taxon>Ascomycota</taxon>
        <taxon>Pezizomycotina</taxon>
        <taxon>Sordariomycetes</taxon>
        <taxon>Sordariomycetidae</taxon>
        <taxon>Sordariales</taxon>
        <taxon>Lasiosphaeriaceae</taxon>
        <taxon>Lasiosphaeris</taxon>
    </lineage>
</organism>
<accession>A0AA39ZSN9</accession>
<protein>
    <recommendedName>
        <fullName evidence="3">N-acetyltransferase domain-containing protein</fullName>
    </recommendedName>
</protein>
<reference evidence="1" key="1">
    <citation type="submission" date="2023-06" db="EMBL/GenBank/DDBJ databases">
        <title>Genome-scale phylogeny and comparative genomics of the fungal order Sordariales.</title>
        <authorList>
            <consortium name="Lawrence Berkeley National Laboratory"/>
            <person name="Hensen N."/>
            <person name="Bonometti L."/>
            <person name="Westerberg I."/>
            <person name="Brannstrom I.O."/>
            <person name="Guillou S."/>
            <person name="Cros-Aarteil S."/>
            <person name="Calhoun S."/>
            <person name="Haridas S."/>
            <person name="Kuo A."/>
            <person name="Mondo S."/>
            <person name="Pangilinan J."/>
            <person name="Riley R."/>
            <person name="Labutti K."/>
            <person name="Andreopoulos B."/>
            <person name="Lipzen A."/>
            <person name="Chen C."/>
            <person name="Yanf M."/>
            <person name="Daum C."/>
            <person name="Ng V."/>
            <person name="Clum A."/>
            <person name="Steindorff A."/>
            <person name="Ohm R."/>
            <person name="Martin F."/>
            <person name="Silar P."/>
            <person name="Natvig D."/>
            <person name="Lalanne C."/>
            <person name="Gautier V."/>
            <person name="Ament-Velasquez S.L."/>
            <person name="Kruys A."/>
            <person name="Hutchinson M.I."/>
            <person name="Powell A.J."/>
            <person name="Barry K."/>
            <person name="Miller A.N."/>
            <person name="Grigoriev I.V."/>
            <person name="Debuchy R."/>
            <person name="Gladieux P."/>
            <person name="Thoren M.H."/>
            <person name="Johannesson H."/>
        </authorList>
    </citation>
    <scope>NUCLEOTIDE SEQUENCE</scope>
    <source>
        <strain evidence="1">SMH4607-1</strain>
    </source>
</reference>
<name>A0AA39ZSN9_9PEZI</name>
<gene>
    <name evidence="1" type="ORF">B0H67DRAFT_595068</name>
</gene>
<evidence type="ECO:0000313" key="2">
    <source>
        <dbReference type="Proteomes" id="UP001172102"/>
    </source>
</evidence>
<dbReference type="AlphaFoldDB" id="A0AA39ZSN9"/>
<dbReference type="Proteomes" id="UP001172102">
    <property type="component" value="Unassembled WGS sequence"/>
</dbReference>
<evidence type="ECO:0000313" key="1">
    <source>
        <dbReference type="EMBL" id="KAK0702759.1"/>
    </source>
</evidence>
<dbReference type="Gene3D" id="3.40.630.30">
    <property type="match status" value="1"/>
</dbReference>
<comment type="caution">
    <text evidence="1">The sequence shown here is derived from an EMBL/GenBank/DDBJ whole genome shotgun (WGS) entry which is preliminary data.</text>
</comment>
<dbReference type="EMBL" id="JAUKUA010000008">
    <property type="protein sequence ID" value="KAK0702759.1"/>
    <property type="molecule type" value="Genomic_DNA"/>
</dbReference>
<evidence type="ECO:0008006" key="3">
    <source>
        <dbReference type="Google" id="ProtNLM"/>
    </source>
</evidence>